<dbReference type="Pfam" id="PF01883">
    <property type="entry name" value="FeS_assembly_P"/>
    <property type="match status" value="1"/>
</dbReference>
<feature type="domain" description="MIP18 family-like" evidence="2">
    <location>
        <begin position="51"/>
        <end position="111"/>
    </location>
</feature>
<dbReference type="InterPro" id="IPR034904">
    <property type="entry name" value="FSCA_dom_sf"/>
</dbReference>
<dbReference type="Gene3D" id="3.30.300.130">
    <property type="entry name" value="Fe-S cluster assembly (FSCA)"/>
    <property type="match status" value="1"/>
</dbReference>
<dbReference type="SUPFAM" id="SSF117916">
    <property type="entry name" value="Fe-S cluster assembly (FSCA) domain-like"/>
    <property type="match status" value="1"/>
</dbReference>
<dbReference type="EMBL" id="CP035494">
    <property type="protein sequence ID" value="QAY58696.1"/>
    <property type="molecule type" value="Genomic_DNA"/>
</dbReference>
<feature type="region of interest" description="Disordered" evidence="1">
    <location>
        <begin position="19"/>
        <end position="47"/>
    </location>
</feature>
<gene>
    <name evidence="4" type="primary">paaJ</name>
    <name evidence="4" type="ORF">ET475_00865</name>
</gene>
<reference evidence="4 5" key="1">
    <citation type="submission" date="2019-01" db="EMBL/GenBank/DDBJ databases">
        <title>Genome sequencing of strain DFW100M-13.</title>
        <authorList>
            <person name="Heo J."/>
            <person name="Kim S.-J."/>
            <person name="Kim J.-S."/>
            <person name="Hong S.-B."/>
            <person name="Kwon S.-W."/>
        </authorList>
    </citation>
    <scope>NUCLEOTIDE SEQUENCE [LARGE SCALE GENOMIC DNA]</scope>
    <source>
        <strain evidence="4 5">DFW100M-13</strain>
    </source>
</reference>
<evidence type="ECO:0000259" key="2">
    <source>
        <dbReference type="Pfam" id="PF01883"/>
    </source>
</evidence>
<dbReference type="InterPro" id="IPR002744">
    <property type="entry name" value="MIP18-like"/>
</dbReference>
<accession>A0A4P6EAZ8</accession>
<evidence type="ECO:0000313" key="5">
    <source>
        <dbReference type="Proteomes" id="UP000293995"/>
    </source>
</evidence>
<dbReference type="OrthoDB" id="3684942at2"/>
<sequence length="203" mass="21946">MVTSTARAPRPTRAEALEAVLGPWAARAPAPPQQERNETPQDQTGTALERARAAASTVCDPELPVLSIADLGVLRAVRIDDGVVTVTVTPTYSGCPMMQVIERDVRAAVRAAGFAEVRVRTTLTPAWTTDWISDDGRRRLEQFGIAPPTGTRPVGPIQGGLHVRCPHCRSLNTREISHFGSTACKALYACRACGEPFDYFKAH</sequence>
<organism evidence="4 5">
    <name type="scientific">Microbacterium protaetiae</name>
    <dbReference type="NCBI Taxonomy" id="2509458"/>
    <lineage>
        <taxon>Bacteria</taxon>
        <taxon>Bacillati</taxon>
        <taxon>Actinomycetota</taxon>
        <taxon>Actinomycetes</taxon>
        <taxon>Micrococcales</taxon>
        <taxon>Microbacteriaceae</taxon>
        <taxon>Microbacterium</taxon>
    </lineage>
</organism>
<dbReference type="PANTHER" id="PTHR42831">
    <property type="entry name" value="FE-S PROTEIN MATURATION AUXILIARY FACTOR YITW"/>
    <property type="match status" value="1"/>
</dbReference>
<dbReference type="InterPro" id="IPR052339">
    <property type="entry name" value="Fe-S_Maturation_MIP18"/>
</dbReference>
<dbReference type="Pfam" id="PF23451">
    <property type="entry name" value="Zn_ribbon_PaaD"/>
    <property type="match status" value="1"/>
</dbReference>
<dbReference type="NCBIfam" id="TIGR02159">
    <property type="entry name" value="PA_CoA_Oxy4"/>
    <property type="match status" value="1"/>
</dbReference>
<evidence type="ECO:0000259" key="3">
    <source>
        <dbReference type="Pfam" id="PF23451"/>
    </source>
</evidence>
<evidence type="ECO:0000256" key="1">
    <source>
        <dbReference type="SAM" id="MobiDB-lite"/>
    </source>
</evidence>
<feature type="compositionally biased region" description="Low complexity" evidence="1">
    <location>
        <begin position="19"/>
        <end position="28"/>
    </location>
</feature>
<dbReference type="KEGG" id="mprt:ET475_00865"/>
<dbReference type="PANTHER" id="PTHR42831:SF3">
    <property type="entry name" value="1,2-PHENYLACETYL-COA EPOXIDASE, SUBUNIT D-RELATED"/>
    <property type="match status" value="1"/>
</dbReference>
<keyword evidence="5" id="KW-1185">Reference proteome</keyword>
<dbReference type="InterPro" id="IPR056572">
    <property type="entry name" value="Zn_ribbon_PaaD"/>
</dbReference>
<dbReference type="RefSeq" id="WP_129385146.1">
    <property type="nucleotide sequence ID" value="NZ_CP035494.1"/>
</dbReference>
<proteinExistence type="predicted"/>
<dbReference type="AlphaFoldDB" id="A0A4P6EAZ8"/>
<protein>
    <submittedName>
        <fullName evidence="4">Phenylacetate-CoA oxygenase subunit PaaJ</fullName>
    </submittedName>
</protein>
<evidence type="ECO:0000313" key="4">
    <source>
        <dbReference type="EMBL" id="QAY58696.1"/>
    </source>
</evidence>
<dbReference type="Proteomes" id="UP000293995">
    <property type="component" value="Chromosome"/>
</dbReference>
<dbReference type="InterPro" id="IPR011883">
    <property type="entry name" value="PaaD-like"/>
</dbReference>
<feature type="domain" description="PaaD zinc beta ribbon" evidence="3">
    <location>
        <begin position="160"/>
        <end position="201"/>
    </location>
</feature>
<name>A0A4P6EAZ8_9MICO</name>